<accession>A0A367YTQ1</accession>
<dbReference type="InterPro" id="IPR036388">
    <property type="entry name" value="WH-like_DNA-bd_sf"/>
</dbReference>
<keyword evidence="11" id="KW-1185">Reference proteome</keyword>
<sequence>MGEVLTGRVPRTIPDATIARLPLYLRALTALSDAGLATVSSGELADASGVSPAQLRKDLSHLGSYGVRGVGYDVATLTDKIGAQIGSTEWWSVVIVGMGNLGSALARYSGYATRGFHVAALVDASPALIGQQVTLDGPDPQTLTIRGDDELADIVAGIHPVIGVITTPAEPAQGVCDRLVEAGVRSILSFAPTVLSVPDGVALRAVDLGQELQILAYHQQHPRTDPLDLRPGADGDGSDVHGPMTSPPAREGVPS</sequence>
<dbReference type="GO" id="GO:0003700">
    <property type="term" value="F:DNA-binding transcription factor activity"/>
    <property type="evidence" value="ECO:0007669"/>
    <property type="project" value="UniProtKB-UniRule"/>
</dbReference>
<dbReference type="Proteomes" id="UP000252770">
    <property type="component" value="Unassembled WGS sequence"/>
</dbReference>
<comment type="similarity">
    <text evidence="7">Belongs to the transcriptional regulatory Rex family.</text>
</comment>
<comment type="function">
    <text evidence="7">Modulates transcription in response to changes in cellular NADH/NAD(+) redox state.</text>
</comment>
<feature type="DNA-binding region" description="H-T-H motif" evidence="7">
    <location>
        <begin position="23"/>
        <end position="62"/>
    </location>
</feature>
<dbReference type="NCBIfam" id="NF003994">
    <property type="entry name" value="PRK05472.2-3"/>
    <property type="match status" value="1"/>
</dbReference>
<evidence type="ECO:0000313" key="11">
    <source>
        <dbReference type="Proteomes" id="UP000252770"/>
    </source>
</evidence>
<dbReference type="AlphaFoldDB" id="A0A367YTQ1"/>
<dbReference type="GO" id="GO:0005737">
    <property type="term" value="C:cytoplasm"/>
    <property type="evidence" value="ECO:0007669"/>
    <property type="project" value="UniProtKB-SubCell"/>
</dbReference>
<evidence type="ECO:0000256" key="1">
    <source>
        <dbReference type="ARBA" id="ARBA00022490"/>
    </source>
</evidence>
<keyword evidence="4 7" id="KW-0520">NAD</keyword>
<comment type="caution">
    <text evidence="10">The sequence shown here is derived from an EMBL/GenBank/DDBJ whole genome shotgun (WGS) entry which is preliminary data.</text>
</comment>
<dbReference type="PANTHER" id="PTHR35786:SF1">
    <property type="entry name" value="REDOX-SENSING TRANSCRIPTIONAL REPRESSOR REX 1"/>
    <property type="match status" value="1"/>
</dbReference>
<dbReference type="HAMAP" id="MF_01131">
    <property type="entry name" value="Rex"/>
    <property type="match status" value="1"/>
</dbReference>
<dbReference type="SUPFAM" id="SSF46785">
    <property type="entry name" value="Winged helix' DNA-binding domain"/>
    <property type="match status" value="1"/>
</dbReference>
<dbReference type="EMBL" id="QOUI01000007">
    <property type="protein sequence ID" value="RCK69275.1"/>
    <property type="molecule type" value="Genomic_DNA"/>
</dbReference>
<dbReference type="Pfam" id="PF02629">
    <property type="entry name" value="CoA_binding"/>
    <property type="match status" value="1"/>
</dbReference>
<comment type="subcellular location">
    <subcellularLocation>
        <location evidence="7">Cytoplasm</location>
    </subcellularLocation>
</comment>
<dbReference type="InterPro" id="IPR009718">
    <property type="entry name" value="Rex_DNA-bd_C_dom"/>
</dbReference>
<dbReference type="GO" id="GO:0051775">
    <property type="term" value="P:response to redox state"/>
    <property type="evidence" value="ECO:0007669"/>
    <property type="project" value="InterPro"/>
</dbReference>
<keyword evidence="5 7" id="KW-0238">DNA-binding</keyword>
<dbReference type="GO" id="GO:0045892">
    <property type="term" value="P:negative regulation of DNA-templated transcription"/>
    <property type="evidence" value="ECO:0007669"/>
    <property type="project" value="InterPro"/>
</dbReference>
<dbReference type="Gene3D" id="1.10.10.10">
    <property type="entry name" value="Winged helix-like DNA-binding domain superfamily/Winged helix DNA-binding domain"/>
    <property type="match status" value="1"/>
</dbReference>
<feature type="region of interest" description="Disordered" evidence="8">
    <location>
        <begin position="220"/>
        <end position="255"/>
    </location>
</feature>
<keyword evidence="2 7" id="KW-0678">Repressor</keyword>
<dbReference type="InterPro" id="IPR022876">
    <property type="entry name" value="Tscrpt_rep_Rex"/>
</dbReference>
<evidence type="ECO:0000256" key="5">
    <source>
        <dbReference type="ARBA" id="ARBA00023125"/>
    </source>
</evidence>
<organism evidence="10 11">
    <name type="scientific">Desertihabitans brevis</name>
    <dbReference type="NCBI Taxonomy" id="2268447"/>
    <lineage>
        <taxon>Bacteria</taxon>
        <taxon>Bacillati</taxon>
        <taxon>Actinomycetota</taxon>
        <taxon>Actinomycetes</taxon>
        <taxon>Propionibacteriales</taxon>
        <taxon>Propionibacteriaceae</taxon>
        <taxon>Desertihabitans</taxon>
    </lineage>
</organism>
<gene>
    <name evidence="7" type="primary">rex</name>
    <name evidence="10" type="ORF">DT076_12520</name>
</gene>
<dbReference type="GO" id="GO:0003677">
    <property type="term" value="F:DNA binding"/>
    <property type="evidence" value="ECO:0007669"/>
    <property type="project" value="UniProtKB-UniRule"/>
</dbReference>
<dbReference type="InterPro" id="IPR036390">
    <property type="entry name" value="WH_DNA-bd_sf"/>
</dbReference>
<reference evidence="10 11" key="1">
    <citation type="submission" date="2018-07" db="EMBL/GenBank/DDBJ databases">
        <title>Desertimonas flava gen. nov. sp. nov.</title>
        <authorList>
            <person name="Liu S."/>
        </authorList>
    </citation>
    <scope>NUCLEOTIDE SEQUENCE [LARGE SCALE GENOMIC DNA]</scope>
    <source>
        <strain evidence="10 11">16Sb5-5</strain>
    </source>
</reference>
<evidence type="ECO:0000259" key="9">
    <source>
        <dbReference type="SMART" id="SM00881"/>
    </source>
</evidence>
<dbReference type="InterPro" id="IPR058236">
    <property type="entry name" value="Rex_actinobacterial-type"/>
</dbReference>
<dbReference type="NCBIfam" id="NF003996">
    <property type="entry name" value="PRK05472.2-5"/>
    <property type="match status" value="1"/>
</dbReference>
<name>A0A367YTQ1_9ACTN</name>
<evidence type="ECO:0000256" key="8">
    <source>
        <dbReference type="SAM" id="MobiDB-lite"/>
    </source>
</evidence>
<keyword evidence="3 7" id="KW-0805">Transcription regulation</keyword>
<dbReference type="PANTHER" id="PTHR35786">
    <property type="entry name" value="REDOX-SENSING TRANSCRIPTIONAL REPRESSOR REX"/>
    <property type="match status" value="1"/>
</dbReference>
<evidence type="ECO:0000313" key="10">
    <source>
        <dbReference type="EMBL" id="RCK69275.1"/>
    </source>
</evidence>
<evidence type="ECO:0000256" key="6">
    <source>
        <dbReference type="ARBA" id="ARBA00023163"/>
    </source>
</evidence>
<dbReference type="NCBIfam" id="NF003995">
    <property type="entry name" value="PRK05472.2-4"/>
    <property type="match status" value="1"/>
</dbReference>
<evidence type="ECO:0000256" key="7">
    <source>
        <dbReference type="HAMAP-Rule" id="MF_01131"/>
    </source>
</evidence>
<dbReference type="InterPro" id="IPR036291">
    <property type="entry name" value="NAD(P)-bd_dom_sf"/>
</dbReference>
<feature type="domain" description="CoA-binding" evidence="9">
    <location>
        <begin position="87"/>
        <end position="194"/>
    </location>
</feature>
<dbReference type="Gene3D" id="3.40.50.720">
    <property type="entry name" value="NAD(P)-binding Rossmann-like Domain"/>
    <property type="match status" value="1"/>
</dbReference>
<evidence type="ECO:0000256" key="3">
    <source>
        <dbReference type="ARBA" id="ARBA00023015"/>
    </source>
</evidence>
<dbReference type="Pfam" id="PF06971">
    <property type="entry name" value="Put_DNA-bind_N"/>
    <property type="match status" value="1"/>
</dbReference>
<protein>
    <recommendedName>
        <fullName evidence="7">Redox-sensing transcriptional repressor Rex</fullName>
    </recommendedName>
</protein>
<dbReference type="NCBIfam" id="NF003993">
    <property type="entry name" value="PRK05472.2-2"/>
    <property type="match status" value="1"/>
</dbReference>
<feature type="compositionally biased region" description="Basic and acidic residues" evidence="8">
    <location>
        <begin position="222"/>
        <end position="233"/>
    </location>
</feature>
<keyword evidence="1 7" id="KW-0963">Cytoplasm</keyword>
<keyword evidence="6 7" id="KW-0804">Transcription</keyword>
<evidence type="ECO:0000256" key="2">
    <source>
        <dbReference type="ARBA" id="ARBA00022491"/>
    </source>
</evidence>
<evidence type="ECO:0000256" key="4">
    <source>
        <dbReference type="ARBA" id="ARBA00023027"/>
    </source>
</evidence>
<dbReference type="InterPro" id="IPR003781">
    <property type="entry name" value="CoA-bd"/>
</dbReference>
<dbReference type="NCBIfam" id="NF003992">
    <property type="entry name" value="PRK05472.2-1"/>
    <property type="match status" value="1"/>
</dbReference>
<comment type="subunit">
    <text evidence="7">Homodimer.</text>
</comment>
<feature type="binding site" evidence="7">
    <location>
        <begin position="97"/>
        <end position="102"/>
    </location>
    <ligand>
        <name>NAD(+)</name>
        <dbReference type="ChEBI" id="CHEBI:57540"/>
    </ligand>
</feature>
<dbReference type="SMART" id="SM00881">
    <property type="entry name" value="CoA_binding"/>
    <property type="match status" value="1"/>
</dbReference>
<dbReference type="SUPFAM" id="SSF51735">
    <property type="entry name" value="NAD(P)-binding Rossmann-fold domains"/>
    <property type="match status" value="1"/>
</dbReference>
<proteinExistence type="inferred from homology"/>